<sequence>MKNETDCLIPDDAEMIQSLSSMELVGEQRCQNKNRIPGLTYPYQGLEFLEIKFSQIPLPKFFRDITQRTEWIDEFTQSVSKRIILNDEIFFNE</sequence>
<comment type="caution">
    <text evidence="1">The sequence shown here is derived from an EMBL/GenBank/DDBJ whole genome shotgun (WGS) entry which is preliminary data.</text>
</comment>
<gene>
    <name evidence="1" type="ORF">EZS28_053624</name>
</gene>
<name>A0A5J4R6F8_9EUKA</name>
<evidence type="ECO:0000313" key="2">
    <source>
        <dbReference type="Proteomes" id="UP000324800"/>
    </source>
</evidence>
<evidence type="ECO:0000313" key="1">
    <source>
        <dbReference type="EMBL" id="KAA6329272.1"/>
    </source>
</evidence>
<dbReference type="EMBL" id="SNRW01043108">
    <property type="protein sequence ID" value="KAA6329272.1"/>
    <property type="molecule type" value="Genomic_DNA"/>
</dbReference>
<organism evidence="1 2">
    <name type="scientific">Streblomastix strix</name>
    <dbReference type="NCBI Taxonomy" id="222440"/>
    <lineage>
        <taxon>Eukaryota</taxon>
        <taxon>Metamonada</taxon>
        <taxon>Preaxostyla</taxon>
        <taxon>Oxymonadida</taxon>
        <taxon>Streblomastigidae</taxon>
        <taxon>Streblomastix</taxon>
    </lineage>
</organism>
<reference evidence="1 2" key="1">
    <citation type="submission" date="2019-03" db="EMBL/GenBank/DDBJ databases">
        <title>Single cell metagenomics reveals metabolic interactions within the superorganism composed of flagellate Streblomastix strix and complex community of Bacteroidetes bacteria on its surface.</title>
        <authorList>
            <person name="Treitli S.C."/>
            <person name="Kolisko M."/>
            <person name="Husnik F."/>
            <person name="Keeling P."/>
            <person name="Hampl V."/>
        </authorList>
    </citation>
    <scope>NUCLEOTIDE SEQUENCE [LARGE SCALE GENOMIC DNA]</scope>
    <source>
        <strain evidence="1">ST1C</strain>
    </source>
</reference>
<dbReference type="Proteomes" id="UP000324800">
    <property type="component" value="Unassembled WGS sequence"/>
</dbReference>
<accession>A0A5J4R6F8</accession>
<dbReference type="AlphaFoldDB" id="A0A5J4R6F8"/>
<protein>
    <submittedName>
        <fullName evidence="1">Uncharacterized protein</fullName>
    </submittedName>
</protein>
<proteinExistence type="predicted"/>
<feature type="non-terminal residue" evidence="1">
    <location>
        <position position="93"/>
    </location>
</feature>